<dbReference type="AlphaFoldDB" id="A0A1F6NJ10"/>
<evidence type="ECO:0000313" key="2">
    <source>
        <dbReference type="EMBL" id="OGH83805.1"/>
    </source>
</evidence>
<dbReference type="STRING" id="1798697.A2373_03570"/>
<keyword evidence="1" id="KW-0812">Transmembrane</keyword>
<proteinExistence type="predicted"/>
<keyword evidence="1" id="KW-0472">Membrane</keyword>
<protein>
    <submittedName>
        <fullName evidence="2">Uncharacterized protein</fullName>
    </submittedName>
</protein>
<evidence type="ECO:0000313" key="3">
    <source>
        <dbReference type="Proteomes" id="UP000176300"/>
    </source>
</evidence>
<keyword evidence="1" id="KW-1133">Transmembrane helix</keyword>
<gene>
    <name evidence="2" type="ORF">A2373_03570</name>
</gene>
<sequence>MRLGDLIAKIKVKKEEIQKKQSSRKADSDIKTKDKRNRPIVILRLLSFLIIFLLILALMFTFIFVYNSVTNSIGYIQTIVNYKKETQVYLIEFSKLDKIEKYWQEKIQTELPVITRNPFLEPQSAVIVTSTPQTPAP</sequence>
<name>A0A1F6NJ10_9BACT</name>
<dbReference type="Proteomes" id="UP000176300">
    <property type="component" value="Unassembled WGS sequence"/>
</dbReference>
<organism evidence="2 3">
    <name type="scientific">Candidatus Magasanikbacteria bacterium RIFOXYB1_FULL_40_15</name>
    <dbReference type="NCBI Taxonomy" id="1798697"/>
    <lineage>
        <taxon>Bacteria</taxon>
        <taxon>Candidatus Magasanikiibacteriota</taxon>
    </lineage>
</organism>
<accession>A0A1F6NJ10</accession>
<dbReference type="EMBL" id="MFQS01000011">
    <property type="protein sequence ID" value="OGH83805.1"/>
    <property type="molecule type" value="Genomic_DNA"/>
</dbReference>
<comment type="caution">
    <text evidence="2">The sequence shown here is derived from an EMBL/GenBank/DDBJ whole genome shotgun (WGS) entry which is preliminary data.</text>
</comment>
<feature type="transmembrane region" description="Helical" evidence="1">
    <location>
        <begin position="41"/>
        <end position="66"/>
    </location>
</feature>
<reference evidence="2 3" key="1">
    <citation type="journal article" date="2016" name="Nat. Commun.">
        <title>Thousands of microbial genomes shed light on interconnected biogeochemical processes in an aquifer system.</title>
        <authorList>
            <person name="Anantharaman K."/>
            <person name="Brown C.T."/>
            <person name="Hug L.A."/>
            <person name="Sharon I."/>
            <person name="Castelle C.J."/>
            <person name="Probst A.J."/>
            <person name="Thomas B.C."/>
            <person name="Singh A."/>
            <person name="Wilkins M.J."/>
            <person name="Karaoz U."/>
            <person name="Brodie E.L."/>
            <person name="Williams K.H."/>
            <person name="Hubbard S.S."/>
            <person name="Banfield J.F."/>
        </authorList>
    </citation>
    <scope>NUCLEOTIDE SEQUENCE [LARGE SCALE GENOMIC DNA]</scope>
</reference>
<evidence type="ECO:0000256" key="1">
    <source>
        <dbReference type="SAM" id="Phobius"/>
    </source>
</evidence>